<dbReference type="EMBL" id="PEOG01000016">
    <property type="protein sequence ID" value="PIM53815.1"/>
    <property type="molecule type" value="Genomic_DNA"/>
</dbReference>
<reference evidence="5 6" key="1">
    <citation type="submission" date="2017-11" db="EMBL/GenBank/DDBJ databases">
        <title>Draft genome sequence of Mitsuaria sp. HWN-4.</title>
        <authorList>
            <person name="Gundlapally S.R."/>
        </authorList>
    </citation>
    <scope>NUCLEOTIDE SEQUENCE [LARGE SCALE GENOMIC DNA]</scope>
    <source>
        <strain evidence="5 6">HWN-4</strain>
    </source>
</reference>
<comment type="caution">
    <text evidence="5">The sequence shown here is derived from an EMBL/GenBank/DDBJ whole genome shotgun (WGS) entry which is preliminary data.</text>
</comment>
<dbReference type="GO" id="GO:0016779">
    <property type="term" value="F:nucleotidyltransferase activity"/>
    <property type="evidence" value="ECO:0007669"/>
    <property type="project" value="UniProtKB-KW"/>
</dbReference>
<sequence>MTRLHRHQLVRPSPSAWTALRASAADAVERECLTLWAARGLPLVVTQQRCDAGAAADRIATGLSAPLRWASRRIGVILDRSDVLFFDEFPVARALTKLLPVPTRTAWDRLCRSVAAEGAQPRVYGSYGWQALTGMAHVHADSDVDLWAGVHDAAQADAIAALFARAEIPGLRLDGELIFDGDTAVSWREWLAWRAGGTRSILVKTVGGSRLASDLAEIVRDVKVAA</sequence>
<organism evidence="5 6">
    <name type="scientific">Roseateles chitinivorans</name>
    <dbReference type="NCBI Taxonomy" id="2917965"/>
    <lineage>
        <taxon>Bacteria</taxon>
        <taxon>Pseudomonadati</taxon>
        <taxon>Pseudomonadota</taxon>
        <taxon>Betaproteobacteria</taxon>
        <taxon>Burkholderiales</taxon>
        <taxon>Sphaerotilaceae</taxon>
        <taxon>Roseateles</taxon>
    </lineage>
</organism>
<evidence type="ECO:0000256" key="1">
    <source>
        <dbReference type="ARBA" id="ARBA00022679"/>
    </source>
</evidence>
<keyword evidence="6" id="KW-1185">Reference proteome</keyword>
<evidence type="ECO:0000256" key="2">
    <source>
        <dbReference type="ARBA" id="ARBA00022695"/>
    </source>
</evidence>
<protein>
    <submittedName>
        <fullName evidence="5">Malonate decarboxylase holo-[acyl-carrier-protein] synthase</fullName>
    </submittedName>
</protein>
<dbReference type="InterPro" id="IPR017557">
    <property type="entry name" value="Holo-ACP_synthase"/>
</dbReference>
<dbReference type="OrthoDB" id="8562329at2"/>
<feature type="domain" description="Phosphoribosyl-dephospho-CoA transferase MdcG C-terminal" evidence="3">
    <location>
        <begin position="96"/>
        <end position="214"/>
    </location>
</feature>
<dbReference type="Proteomes" id="UP000231501">
    <property type="component" value="Unassembled WGS sequence"/>
</dbReference>
<dbReference type="Pfam" id="PF20866">
    <property type="entry name" value="MdcG_N"/>
    <property type="match status" value="1"/>
</dbReference>
<evidence type="ECO:0000313" key="6">
    <source>
        <dbReference type="Proteomes" id="UP000231501"/>
    </source>
</evidence>
<dbReference type="RefSeq" id="WP_099860939.1">
    <property type="nucleotide sequence ID" value="NZ_PEOG01000016.1"/>
</dbReference>
<dbReference type="InterPro" id="IPR049180">
    <property type="entry name" value="MdcG_C"/>
</dbReference>
<proteinExistence type="predicted"/>
<keyword evidence="1" id="KW-0808">Transferase</keyword>
<name>A0A2G9CBR6_9BURK</name>
<evidence type="ECO:0000313" key="5">
    <source>
        <dbReference type="EMBL" id="PIM53815.1"/>
    </source>
</evidence>
<dbReference type="AlphaFoldDB" id="A0A2G9CBR6"/>
<gene>
    <name evidence="5" type="primary">mdcG</name>
    <name evidence="5" type="ORF">CS062_07685</name>
</gene>
<keyword evidence="2" id="KW-0548">Nucleotidyltransferase</keyword>
<dbReference type="Pfam" id="PF10620">
    <property type="entry name" value="MdcG"/>
    <property type="match status" value="1"/>
</dbReference>
<evidence type="ECO:0000259" key="4">
    <source>
        <dbReference type="Pfam" id="PF20866"/>
    </source>
</evidence>
<feature type="domain" description="Phosphoribosyl-dephospho-CoA transferase MdcG N-terminal" evidence="4">
    <location>
        <begin position="5"/>
        <end position="84"/>
    </location>
</feature>
<accession>A0A2G9CBR6</accession>
<dbReference type="NCBIfam" id="TIGR03135">
    <property type="entry name" value="malonate_mdcG"/>
    <property type="match status" value="1"/>
</dbReference>
<evidence type="ECO:0000259" key="3">
    <source>
        <dbReference type="Pfam" id="PF10620"/>
    </source>
</evidence>
<dbReference type="InterPro" id="IPR048903">
    <property type="entry name" value="MdcG_N"/>
</dbReference>